<protein>
    <submittedName>
        <fullName evidence="2">Short-chain dehydrogenase</fullName>
    </submittedName>
</protein>
<dbReference type="Proteomes" id="UP000603708">
    <property type="component" value="Unassembled WGS sequence"/>
</dbReference>
<dbReference type="SUPFAM" id="SSF51735">
    <property type="entry name" value="NAD(P)-binding Rossmann-fold domains"/>
    <property type="match status" value="1"/>
</dbReference>
<reference evidence="2" key="2">
    <citation type="submission" date="2020-09" db="EMBL/GenBank/DDBJ databases">
        <authorList>
            <person name="Sun Q."/>
            <person name="Ohkuma M."/>
        </authorList>
    </citation>
    <scope>NUCLEOTIDE SEQUENCE</scope>
    <source>
        <strain evidence="2">JCM 5069</strain>
    </source>
</reference>
<dbReference type="AlphaFoldDB" id="A0A919G4D8"/>
<sequence length="276" mass="30512">MPRTIVITGASDGIGAAGARRLHEDGHRVVVVGRDPRRTTAVAEELGADHFLADFTRLDDVRELADSLDRAHPRIDVLVNNAGGIFGTRTRTVDGFEKTFQVNHLAPFLLTSLLMDKLLASHASVIQTSSSGARLFGRLDLDDLEHDRDFTPHLAYGTAKLANILFTRELHRRYHAKGLAAAAFHPGAVATSFATTSESFMKRIYRSRLGRAFMVTPDKGADQLVWLAETAPGDGWSSGEYYEKRKPARRRNPQTTDELAVALWRRSARLLGLPED</sequence>
<dbReference type="Gene3D" id="3.40.50.720">
    <property type="entry name" value="NAD(P)-binding Rossmann-like Domain"/>
    <property type="match status" value="1"/>
</dbReference>
<accession>A0A919G4D8</accession>
<dbReference type="GO" id="GO:0016491">
    <property type="term" value="F:oxidoreductase activity"/>
    <property type="evidence" value="ECO:0007669"/>
    <property type="project" value="UniProtKB-KW"/>
</dbReference>
<comment type="caution">
    <text evidence="2">The sequence shown here is derived from an EMBL/GenBank/DDBJ whole genome shotgun (WGS) entry which is preliminary data.</text>
</comment>
<organism evidence="2 3">
    <name type="scientific">Streptomyces sulfonofaciens</name>
    <dbReference type="NCBI Taxonomy" id="68272"/>
    <lineage>
        <taxon>Bacteria</taxon>
        <taxon>Bacillati</taxon>
        <taxon>Actinomycetota</taxon>
        <taxon>Actinomycetes</taxon>
        <taxon>Kitasatosporales</taxon>
        <taxon>Streptomycetaceae</taxon>
        <taxon>Streptomyces</taxon>
    </lineage>
</organism>
<dbReference type="PRINTS" id="PR00081">
    <property type="entry name" value="GDHRDH"/>
</dbReference>
<dbReference type="Pfam" id="PF00106">
    <property type="entry name" value="adh_short"/>
    <property type="match status" value="1"/>
</dbReference>
<dbReference type="PANTHER" id="PTHR43157">
    <property type="entry name" value="PHOSPHATIDYLINOSITOL-GLYCAN BIOSYNTHESIS CLASS F PROTEIN-RELATED"/>
    <property type="match status" value="1"/>
</dbReference>
<reference evidence="2" key="1">
    <citation type="journal article" date="2014" name="Int. J. Syst. Evol. Microbiol.">
        <title>Complete genome sequence of Corynebacterium casei LMG S-19264T (=DSM 44701T), isolated from a smear-ripened cheese.</title>
        <authorList>
            <consortium name="US DOE Joint Genome Institute (JGI-PGF)"/>
            <person name="Walter F."/>
            <person name="Albersmeier A."/>
            <person name="Kalinowski J."/>
            <person name="Ruckert C."/>
        </authorList>
    </citation>
    <scope>NUCLEOTIDE SEQUENCE</scope>
    <source>
        <strain evidence="2">JCM 5069</strain>
    </source>
</reference>
<name>A0A919G4D8_9ACTN</name>
<evidence type="ECO:0000313" key="2">
    <source>
        <dbReference type="EMBL" id="GHH77852.1"/>
    </source>
</evidence>
<proteinExistence type="predicted"/>
<keyword evidence="3" id="KW-1185">Reference proteome</keyword>
<gene>
    <name evidence="2" type="ORF">GCM10018793_26940</name>
</gene>
<dbReference type="EMBL" id="BNCD01000006">
    <property type="protein sequence ID" value="GHH77852.1"/>
    <property type="molecule type" value="Genomic_DNA"/>
</dbReference>
<dbReference type="InterPro" id="IPR002347">
    <property type="entry name" value="SDR_fam"/>
</dbReference>
<keyword evidence="1" id="KW-0560">Oxidoreductase</keyword>
<dbReference type="PANTHER" id="PTHR43157:SF31">
    <property type="entry name" value="PHOSPHATIDYLINOSITOL-GLYCAN BIOSYNTHESIS CLASS F PROTEIN"/>
    <property type="match status" value="1"/>
</dbReference>
<dbReference type="InterPro" id="IPR036291">
    <property type="entry name" value="NAD(P)-bd_dom_sf"/>
</dbReference>
<evidence type="ECO:0000313" key="3">
    <source>
        <dbReference type="Proteomes" id="UP000603708"/>
    </source>
</evidence>
<evidence type="ECO:0000256" key="1">
    <source>
        <dbReference type="ARBA" id="ARBA00023002"/>
    </source>
</evidence>
<dbReference type="RefSeq" id="WP_189931478.1">
    <property type="nucleotide sequence ID" value="NZ_BNCD01000006.1"/>
</dbReference>